<dbReference type="EMBL" id="CP058529">
    <property type="protein sequence ID" value="QLG27945.1"/>
    <property type="molecule type" value="Genomic_DNA"/>
</dbReference>
<organism evidence="2 3">
    <name type="scientific">Halorarum halophilum</name>
    <dbReference type="NCBI Taxonomy" id="2743090"/>
    <lineage>
        <taxon>Archaea</taxon>
        <taxon>Methanobacteriati</taxon>
        <taxon>Methanobacteriota</taxon>
        <taxon>Stenosarchaea group</taxon>
        <taxon>Halobacteria</taxon>
        <taxon>Halobacteriales</taxon>
        <taxon>Haloferacaceae</taxon>
        <taxon>Halorarum</taxon>
    </lineage>
</organism>
<evidence type="ECO:0000313" key="3">
    <source>
        <dbReference type="Proteomes" id="UP000509750"/>
    </source>
</evidence>
<protein>
    <submittedName>
        <fullName evidence="2">Arylamine N-acetyltransferase</fullName>
    </submittedName>
</protein>
<dbReference type="Proteomes" id="UP000509750">
    <property type="component" value="Chromosome"/>
</dbReference>
<keyword evidence="3" id="KW-1185">Reference proteome</keyword>
<dbReference type="OrthoDB" id="201800at2157"/>
<gene>
    <name evidence="2" type="ORF">HUG10_10430</name>
</gene>
<dbReference type="PANTHER" id="PTHR11786">
    <property type="entry name" value="N-HYDROXYARYLAMINE O-ACETYLTRANSFERASE"/>
    <property type="match status" value="1"/>
</dbReference>
<dbReference type="SUPFAM" id="SSF54001">
    <property type="entry name" value="Cysteine proteinases"/>
    <property type="match status" value="1"/>
</dbReference>
<dbReference type="GO" id="GO:0016407">
    <property type="term" value="F:acetyltransferase activity"/>
    <property type="evidence" value="ECO:0007669"/>
    <property type="project" value="InterPro"/>
</dbReference>
<evidence type="ECO:0000313" key="2">
    <source>
        <dbReference type="EMBL" id="QLG27945.1"/>
    </source>
</evidence>
<dbReference type="RefSeq" id="WP_179169520.1">
    <property type="nucleotide sequence ID" value="NZ_CP058529.1"/>
</dbReference>
<accession>A0A7D5GC67</accession>
<dbReference type="GeneID" id="56029253"/>
<dbReference type="KEGG" id="halg:HUG10_10430"/>
<evidence type="ECO:0000256" key="1">
    <source>
        <dbReference type="ARBA" id="ARBA00006547"/>
    </source>
</evidence>
<dbReference type="AlphaFoldDB" id="A0A7D5GC67"/>
<dbReference type="Pfam" id="PF00797">
    <property type="entry name" value="Acetyltransf_2"/>
    <property type="match status" value="1"/>
</dbReference>
<dbReference type="InterPro" id="IPR053710">
    <property type="entry name" value="Arylamine_NAT_domain_sf"/>
</dbReference>
<reference evidence="2 3" key="1">
    <citation type="submission" date="2020-07" db="EMBL/GenBank/DDBJ databases">
        <title>Gai3-2, isolated from salt lake.</title>
        <authorList>
            <person name="Cui H."/>
            <person name="Shi X."/>
        </authorList>
    </citation>
    <scope>NUCLEOTIDE SEQUENCE [LARGE SCALE GENOMIC DNA]</scope>
    <source>
        <strain evidence="2 3">Gai3-2</strain>
    </source>
</reference>
<sequence length="267" mass="30037">MDADRYLARIGLDPTDVDRPSLAVAERLQRAHVTTVPFETLSVTGDPYDGADDGEGVTLALPHLYGKIVERERGGFCFELNGLFHTLLDALRFDVDRIAARMVGDDGAGRPPANHHTNVIDLDGRRYLVDVGMGVPTMRRPLPVDGEVRTDEVGYAWRVVESDRPDETYLTQYREPGDDDWQDRYLFSDVPRELSYFEATCDYLQSAPESPFTGDPVVSMATDEGHVKLRADSLTRIVDGNESEDSVAKEDWHDVLEREFGLRYRAN</sequence>
<dbReference type="InterPro" id="IPR038765">
    <property type="entry name" value="Papain-like_cys_pep_sf"/>
</dbReference>
<proteinExistence type="inferred from homology"/>
<dbReference type="PANTHER" id="PTHR11786:SF0">
    <property type="entry name" value="ARYLAMINE N-ACETYLTRANSFERASE 4-RELATED"/>
    <property type="match status" value="1"/>
</dbReference>
<keyword evidence="2" id="KW-0808">Transferase</keyword>
<comment type="similarity">
    <text evidence="1">Belongs to the arylamine N-acetyltransferase family.</text>
</comment>
<name>A0A7D5GC67_9EURY</name>
<dbReference type="InterPro" id="IPR001447">
    <property type="entry name" value="Arylamine_N-AcTrfase"/>
</dbReference>
<dbReference type="Gene3D" id="3.30.2140.20">
    <property type="match status" value="1"/>
</dbReference>